<gene>
    <name evidence="7" type="ORF">PACLA_8A031366</name>
</gene>
<evidence type="ECO:0000256" key="1">
    <source>
        <dbReference type="ARBA" id="ARBA00022679"/>
    </source>
</evidence>
<dbReference type="Pfam" id="PF17917">
    <property type="entry name" value="RT_RNaseH"/>
    <property type="match status" value="1"/>
</dbReference>
<dbReference type="GO" id="GO:0015074">
    <property type="term" value="P:DNA integration"/>
    <property type="evidence" value="ECO:0007669"/>
    <property type="project" value="InterPro"/>
</dbReference>
<evidence type="ECO:0000256" key="3">
    <source>
        <dbReference type="ARBA" id="ARBA00022722"/>
    </source>
</evidence>
<dbReference type="InterPro" id="IPR036397">
    <property type="entry name" value="RNaseH_sf"/>
</dbReference>
<comment type="caution">
    <text evidence="7">The sequence shown here is derived from an EMBL/GenBank/DDBJ whole genome shotgun (WGS) entry which is preliminary data.</text>
</comment>
<dbReference type="InterPro" id="IPR001584">
    <property type="entry name" value="Integrase_cat-core"/>
</dbReference>
<dbReference type="Gene3D" id="1.10.340.70">
    <property type="match status" value="1"/>
</dbReference>
<keyword evidence="1" id="KW-0808">Transferase</keyword>
<evidence type="ECO:0000256" key="2">
    <source>
        <dbReference type="ARBA" id="ARBA00022695"/>
    </source>
</evidence>
<dbReference type="GO" id="GO:0004519">
    <property type="term" value="F:endonuclease activity"/>
    <property type="evidence" value="ECO:0007669"/>
    <property type="project" value="UniProtKB-KW"/>
</dbReference>
<dbReference type="InterPro" id="IPR043502">
    <property type="entry name" value="DNA/RNA_pol_sf"/>
</dbReference>
<keyword evidence="5" id="KW-0378">Hydrolase</keyword>
<evidence type="ECO:0000256" key="5">
    <source>
        <dbReference type="ARBA" id="ARBA00022801"/>
    </source>
</evidence>
<dbReference type="Proteomes" id="UP001152795">
    <property type="component" value="Unassembled WGS sequence"/>
</dbReference>
<reference evidence="7" key="1">
    <citation type="submission" date="2020-04" db="EMBL/GenBank/DDBJ databases">
        <authorList>
            <person name="Alioto T."/>
            <person name="Alioto T."/>
            <person name="Gomez Garrido J."/>
        </authorList>
    </citation>
    <scope>NUCLEOTIDE SEQUENCE</scope>
    <source>
        <strain evidence="7">A484AB</strain>
    </source>
</reference>
<evidence type="ECO:0000256" key="6">
    <source>
        <dbReference type="ARBA" id="ARBA00022918"/>
    </source>
</evidence>
<evidence type="ECO:0000313" key="8">
    <source>
        <dbReference type="Proteomes" id="UP001152795"/>
    </source>
</evidence>
<keyword evidence="3" id="KW-0540">Nuclease</keyword>
<organism evidence="7 8">
    <name type="scientific">Paramuricea clavata</name>
    <name type="common">Red gorgonian</name>
    <name type="synonym">Violescent sea-whip</name>
    <dbReference type="NCBI Taxonomy" id="317549"/>
    <lineage>
        <taxon>Eukaryota</taxon>
        <taxon>Metazoa</taxon>
        <taxon>Cnidaria</taxon>
        <taxon>Anthozoa</taxon>
        <taxon>Octocorallia</taxon>
        <taxon>Malacalcyonacea</taxon>
        <taxon>Plexauridae</taxon>
        <taxon>Paramuricea</taxon>
    </lineage>
</organism>
<evidence type="ECO:0000256" key="4">
    <source>
        <dbReference type="ARBA" id="ARBA00022759"/>
    </source>
</evidence>
<dbReference type="InterPro" id="IPR041588">
    <property type="entry name" value="Integrase_H2C2"/>
</dbReference>
<dbReference type="AlphaFoldDB" id="A0A6S7FWF6"/>
<dbReference type="Gene3D" id="3.30.420.10">
    <property type="entry name" value="Ribonuclease H-like superfamily/Ribonuclease H"/>
    <property type="match status" value="1"/>
</dbReference>
<evidence type="ECO:0000313" key="7">
    <source>
        <dbReference type="EMBL" id="CAB3984514.1"/>
    </source>
</evidence>
<keyword evidence="2" id="KW-0548">Nucleotidyltransferase</keyword>
<dbReference type="SUPFAM" id="SSF53098">
    <property type="entry name" value="Ribonuclease H-like"/>
    <property type="match status" value="1"/>
</dbReference>
<dbReference type="PANTHER" id="PTHR37984:SF11">
    <property type="entry name" value="INTEGRASE CATALYTIC DOMAIN-CONTAINING PROTEIN"/>
    <property type="match status" value="1"/>
</dbReference>
<protein>
    <submittedName>
        <fullName evidence="7">Retrovirus-related Pol poly from transposon</fullName>
    </submittedName>
</protein>
<dbReference type="InterPro" id="IPR012337">
    <property type="entry name" value="RNaseH-like_sf"/>
</dbReference>
<dbReference type="InterPro" id="IPR050951">
    <property type="entry name" value="Retrovirus_Pol_polyprotein"/>
</dbReference>
<dbReference type="GO" id="GO:0016787">
    <property type="term" value="F:hydrolase activity"/>
    <property type="evidence" value="ECO:0007669"/>
    <property type="project" value="UniProtKB-KW"/>
</dbReference>
<keyword evidence="4" id="KW-0255">Endonuclease</keyword>
<keyword evidence="8" id="KW-1185">Reference proteome</keyword>
<dbReference type="PROSITE" id="PS50994">
    <property type="entry name" value="INTEGRASE"/>
    <property type="match status" value="1"/>
</dbReference>
<dbReference type="OrthoDB" id="2273864at2759"/>
<dbReference type="SUPFAM" id="SSF56672">
    <property type="entry name" value="DNA/RNA polymerases"/>
    <property type="match status" value="1"/>
</dbReference>
<dbReference type="EMBL" id="CACRXK020000749">
    <property type="protein sequence ID" value="CAB3984514.1"/>
    <property type="molecule type" value="Genomic_DNA"/>
</dbReference>
<dbReference type="PANTHER" id="PTHR37984">
    <property type="entry name" value="PROTEIN CBG26694"/>
    <property type="match status" value="1"/>
</dbReference>
<sequence length="425" mass="48074">MSKPTFIFTDAHTTGLGAMLAQGDTPESNNKQGRYPQIDLEALGIDFALRRFRNYILGSPTDIQVITDHKPLCSIFNGNRKGSIRTERIKLRHQDIRFTVIYQCGKVNQSDYLSRHAKPIEKLPREEQTEADDLNNLLYLLHTTPAIDCVGISAIVQATSEDQTLQKIVALIKKGQAWIPKTEPAEVRRFRPILPQLTVTGNAIILKDERIILPTKLQEKAIQIAHKGAHPGQEGLKRRLRYHFFHGMDKKVEEFVKSCSDCNVFVDKKTKEPIKPHRVPEKCWETVAVDLFGPMPSSKHVVVVQDLASRYPAAKLVTSTKADKVIPVLTEIYETYGNPDVQISDNGPPFNSIQMQNFAKTKDIKLQKSPPLQPSSNPVETFMRPLGKAMKTGHHSGIPEKESLKNVLKNYRQTPTRQPIFHRQL</sequence>
<dbReference type="GO" id="GO:0003676">
    <property type="term" value="F:nucleic acid binding"/>
    <property type="evidence" value="ECO:0007669"/>
    <property type="project" value="InterPro"/>
</dbReference>
<dbReference type="InterPro" id="IPR041373">
    <property type="entry name" value="RT_RNaseH"/>
</dbReference>
<proteinExistence type="predicted"/>
<dbReference type="GO" id="GO:0003964">
    <property type="term" value="F:RNA-directed DNA polymerase activity"/>
    <property type="evidence" value="ECO:0007669"/>
    <property type="project" value="UniProtKB-KW"/>
</dbReference>
<name>A0A6S7FWF6_PARCT</name>
<accession>A0A6S7FWF6</accession>
<dbReference type="Pfam" id="PF17921">
    <property type="entry name" value="Integrase_H2C2"/>
    <property type="match status" value="1"/>
</dbReference>
<keyword evidence="6" id="KW-0695">RNA-directed DNA polymerase</keyword>